<dbReference type="AlphaFoldDB" id="A0A8H7BTP3"/>
<dbReference type="PANTHER" id="PTHR46430">
    <property type="entry name" value="PROTEIN SKT5-RELATED"/>
    <property type="match status" value="1"/>
</dbReference>
<protein>
    <submittedName>
        <fullName evidence="2">Uncharacterized protein</fullName>
    </submittedName>
</protein>
<organism evidence="2 3">
    <name type="scientific">Apophysomyces ossiformis</name>
    <dbReference type="NCBI Taxonomy" id="679940"/>
    <lineage>
        <taxon>Eukaryota</taxon>
        <taxon>Fungi</taxon>
        <taxon>Fungi incertae sedis</taxon>
        <taxon>Mucoromycota</taxon>
        <taxon>Mucoromycotina</taxon>
        <taxon>Mucoromycetes</taxon>
        <taxon>Mucorales</taxon>
        <taxon>Mucorineae</taxon>
        <taxon>Mucoraceae</taxon>
        <taxon>Apophysomyces</taxon>
    </lineage>
</organism>
<reference evidence="2" key="1">
    <citation type="submission" date="2020-01" db="EMBL/GenBank/DDBJ databases">
        <title>Genome Sequencing of Three Apophysomyces-Like Fungal Strains Confirms a Novel Fungal Genus in the Mucoromycota with divergent Burkholderia-like Endosymbiotic Bacteria.</title>
        <authorList>
            <person name="Stajich J.E."/>
            <person name="Macias A.M."/>
            <person name="Carter-House D."/>
            <person name="Lovett B."/>
            <person name="Kasson L.R."/>
            <person name="Berry K."/>
            <person name="Grigoriev I."/>
            <person name="Chang Y."/>
            <person name="Spatafora J."/>
            <person name="Kasson M.T."/>
        </authorList>
    </citation>
    <scope>NUCLEOTIDE SEQUENCE</scope>
    <source>
        <strain evidence="2">NRRL A-21654</strain>
    </source>
</reference>
<dbReference type="PANTHER" id="PTHR46430:SF2">
    <property type="entry name" value="CHITIN SYNTHASE REGULATORY FACTOR 4"/>
    <property type="match status" value="1"/>
</dbReference>
<dbReference type="InterPro" id="IPR051726">
    <property type="entry name" value="Chitin_Synth_Reg"/>
</dbReference>
<evidence type="ECO:0000313" key="3">
    <source>
        <dbReference type="Proteomes" id="UP000605846"/>
    </source>
</evidence>
<dbReference type="EMBL" id="JABAYA010000061">
    <property type="protein sequence ID" value="KAF7727257.1"/>
    <property type="molecule type" value="Genomic_DNA"/>
</dbReference>
<accession>A0A8H7BTP3</accession>
<dbReference type="InterPro" id="IPR011990">
    <property type="entry name" value="TPR-like_helical_dom_sf"/>
</dbReference>
<proteinExistence type="predicted"/>
<dbReference type="Pfam" id="PF08238">
    <property type="entry name" value="Sel1"/>
    <property type="match status" value="5"/>
</dbReference>
<comment type="caution">
    <text evidence="2">The sequence shown here is derived from an EMBL/GenBank/DDBJ whole genome shotgun (WGS) entry which is preliminary data.</text>
</comment>
<evidence type="ECO:0000313" key="2">
    <source>
        <dbReference type="EMBL" id="KAF7727257.1"/>
    </source>
</evidence>
<name>A0A8H7BTP3_9FUNG</name>
<dbReference type="SUPFAM" id="SSF81901">
    <property type="entry name" value="HCP-like"/>
    <property type="match status" value="1"/>
</dbReference>
<dbReference type="OrthoDB" id="272077at2759"/>
<keyword evidence="3" id="KW-1185">Reference proteome</keyword>
<gene>
    <name evidence="2" type="ORF">EC973_007870</name>
</gene>
<sequence>MAKILLRGQLHQKKNVKQGLEYLKKAADKEGRESAEPAFVLSCVYADDLEQVGLTGDPTFPSRNVPLAMYYLKKAEQLGLLAAWHQLGLVYQEGLLECKPDLTEAFHYFAKAAENGHEPAMVSLSYLYAQGIQGYLNPHSDMAFKWCQRAADQGLAQAEYILGTCYETGNGVPADYARALEYFGKAASKGYLPAREKLNLPGTNKTPTLAAQSRLEPSNCSIM</sequence>
<dbReference type="SMART" id="SM00671">
    <property type="entry name" value="SEL1"/>
    <property type="match status" value="4"/>
</dbReference>
<keyword evidence="1" id="KW-0677">Repeat</keyword>
<evidence type="ECO:0000256" key="1">
    <source>
        <dbReference type="ARBA" id="ARBA00022737"/>
    </source>
</evidence>
<dbReference type="Proteomes" id="UP000605846">
    <property type="component" value="Unassembled WGS sequence"/>
</dbReference>
<dbReference type="InterPro" id="IPR006597">
    <property type="entry name" value="Sel1-like"/>
</dbReference>
<dbReference type="Gene3D" id="1.25.40.10">
    <property type="entry name" value="Tetratricopeptide repeat domain"/>
    <property type="match status" value="1"/>
</dbReference>